<evidence type="ECO:0000256" key="1">
    <source>
        <dbReference type="ARBA" id="ARBA00004266"/>
    </source>
</evidence>
<evidence type="ECO:0000259" key="6">
    <source>
        <dbReference type="PROSITE" id="PS51719"/>
    </source>
</evidence>
<feature type="region of interest" description="Disordered" evidence="5">
    <location>
        <begin position="306"/>
        <end position="330"/>
    </location>
</feature>
<dbReference type="CDD" id="cd01850">
    <property type="entry name" value="CDC_Septin"/>
    <property type="match status" value="1"/>
</dbReference>
<dbReference type="GeneID" id="36514731"/>
<evidence type="ECO:0000256" key="5">
    <source>
        <dbReference type="SAM" id="MobiDB-lite"/>
    </source>
</evidence>
<dbReference type="GO" id="GO:0051301">
    <property type="term" value="P:cell division"/>
    <property type="evidence" value="ECO:0007669"/>
    <property type="project" value="UniProtKB-KW"/>
</dbReference>
<evidence type="ECO:0000313" key="8">
    <source>
        <dbReference type="Proteomes" id="UP000238350"/>
    </source>
</evidence>
<dbReference type="STRING" id="45607.A0A2T0FED3"/>
<comment type="subcellular location">
    <subcellularLocation>
        <location evidence="1">Bud neck</location>
    </subcellularLocation>
</comment>
<evidence type="ECO:0000256" key="2">
    <source>
        <dbReference type="ARBA" id="ARBA00022741"/>
    </source>
</evidence>
<organism evidence="7 8">
    <name type="scientific">Wickerhamiella sorbophila</name>
    <dbReference type="NCBI Taxonomy" id="45607"/>
    <lineage>
        <taxon>Eukaryota</taxon>
        <taxon>Fungi</taxon>
        <taxon>Dikarya</taxon>
        <taxon>Ascomycota</taxon>
        <taxon>Saccharomycotina</taxon>
        <taxon>Dipodascomycetes</taxon>
        <taxon>Dipodascales</taxon>
        <taxon>Trichomonascaceae</taxon>
        <taxon>Wickerhamiella</taxon>
    </lineage>
</organism>
<gene>
    <name evidence="7" type="ORF">B9G98_00982</name>
</gene>
<dbReference type="GO" id="GO:0005935">
    <property type="term" value="C:cellular bud neck"/>
    <property type="evidence" value="ECO:0007669"/>
    <property type="project" value="UniProtKB-SubCell"/>
</dbReference>
<dbReference type="GO" id="GO:0005525">
    <property type="term" value="F:GTP binding"/>
    <property type="evidence" value="ECO:0007669"/>
    <property type="project" value="UniProtKB-KW"/>
</dbReference>
<dbReference type="OrthoDB" id="416553at2759"/>
<evidence type="ECO:0000256" key="4">
    <source>
        <dbReference type="RuleBase" id="RU004560"/>
    </source>
</evidence>
<reference evidence="7 8" key="1">
    <citation type="submission" date="2017-04" db="EMBL/GenBank/DDBJ databases">
        <title>Genome sequencing of [Candida] sorbophila.</title>
        <authorList>
            <person name="Ahn J.O."/>
        </authorList>
    </citation>
    <scope>NUCLEOTIDE SEQUENCE [LARGE SCALE GENOMIC DNA]</scope>
    <source>
        <strain evidence="7 8">DS02</strain>
    </source>
</reference>
<keyword evidence="3 4" id="KW-0342">GTP-binding</keyword>
<name>A0A2T0FED3_9ASCO</name>
<dbReference type="AlphaFoldDB" id="A0A2T0FED3"/>
<dbReference type="PIRSF" id="PIRSF006698">
    <property type="entry name" value="Septin"/>
    <property type="match status" value="1"/>
</dbReference>
<keyword evidence="7" id="KW-0131">Cell cycle</keyword>
<evidence type="ECO:0000313" key="7">
    <source>
        <dbReference type="EMBL" id="PRT53362.1"/>
    </source>
</evidence>
<accession>A0A2T0FED3</accession>
<keyword evidence="8" id="KW-1185">Reference proteome</keyword>
<proteinExistence type="inferred from homology"/>
<comment type="similarity">
    <text evidence="4">Belongs to the TRAFAC class TrmE-Era-EngA-EngB-Septin-like GTPase superfamily. Septin GTPase family.</text>
</comment>
<keyword evidence="7" id="KW-0132">Cell division</keyword>
<dbReference type="GO" id="GO:0005938">
    <property type="term" value="C:cell cortex"/>
    <property type="evidence" value="ECO:0007669"/>
    <property type="project" value="UniProtKB-ARBA"/>
</dbReference>
<feature type="region of interest" description="Disordered" evidence="5">
    <location>
        <begin position="374"/>
        <end position="395"/>
    </location>
</feature>
<dbReference type="Proteomes" id="UP000238350">
    <property type="component" value="Unassembled WGS sequence"/>
</dbReference>
<dbReference type="RefSeq" id="XP_024663308.1">
    <property type="nucleotide sequence ID" value="XM_024807540.1"/>
</dbReference>
<protein>
    <submittedName>
        <fullName evidence="7">Cell division control protein 11</fullName>
    </submittedName>
</protein>
<evidence type="ECO:0000256" key="3">
    <source>
        <dbReference type="ARBA" id="ARBA00023134"/>
    </source>
</evidence>
<feature type="domain" description="Septin-type G" evidence="6">
    <location>
        <begin position="19"/>
        <end position="304"/>
    </location>
</feature>
<dbReference type="InterPro" id="IPR030379">
    <property type="entry name" value="G_SEPTIN_dom"/>
</dbReference>
<dbReference type="GO" id="GO:0032156">
    <property type="term" value="C:septin cytoskeleton"/>
    <property type="evidence" value="ECO:0007669"/>
    <property type="project" value="UniProtKB-ARBA"/>
</dbReference>
<dbReference type="PROSITE" id="PS51257">
    <property type="entry name" value="PROKAR_LIPOPROTEIN"/>
    <property type="match status" value="1"/>
</dbReference>
<keyword evidence="2 4" id="KW-0547">Nucleotide-binding</keyword>
<dbReference type="Pfam" id="PF00735">
    <property type="entry name" value="Septin"/>
    <property type="match status" value="1"/>
</dbReference>
<sequence>MHRRLPSASVLRQKRNQKRNVRFNVMVAGSGGCGKTTLINTLCGREIASTTDWLDDDPNNAHRDRPIRLRTYTEELNDPDVGNITLSFIETSGLGESKDSSGALREALEFIEQQFDDVLAEESRIKRNPRFIDHRLHTLVYMIEPTGHGLRELDVEFMRMVGSRVNVIPVLAKADTLTRGEILLNKRLVREDIARYSIPIYQFTSLDEEEEEDGADPNASYDALLNVQESVPFSVIGTNSFVPGEDGRPVLIRQYPWGSVNVEDPNNSDLALLRDLLLYSHMNDLKESTYDVLYESYRTQRLSVQNQGDDANGSGLNLPALPPTDASSPSYLAREEQLRLEEERLQKHEMSLQTELEQRRSELQRREQELRELEERLRREAESINSPALSDMPKF</sequence>
<dbReference type="PROSITE" id="PS51719">
    <property type="entry name" value="G_SEPTIN"/>
    <property type="match status" value="1"/>
</dbReference>
<dbReference type="InterPro" id="IPR027417">
    <property type="entry name" value="P-loop_NTPase"/>
</dbReference>
<dbReference type="SUPFAM" id="SSF52540">
    <property type="entry name" value="P-loop containing nucleoside triphosphate hydrolases"/>
    <property type="match status" value="1"/>
</dbReference>
<dbReference type="InterPro" id="IPR016491">
    <property type="entry name" value="Septin"/>
</dbReference>
<dbReference type="Gene3D" id="3.40.50.300">
    <property type="entry name" value="P-loop containing nucleotide triphosphate hydrolases"/>
    <property type="match status" value="1"/>
</dbReference>
<dbReference type="EMBL" id="NDIQ01000001">
    <property type="protein sequence ID" value="PRT53362.1"/>
    <property type="molecule type" value="Genomic_DNA"/>
</dbReference>
<dbReference type="PANTHER" id="PTHR18884">
    <property type="entry name" value="SEPTIN"/>
    <property type="match status" value="1"/>
</dbReference>
<comment type="caution">
    <text evidence="7">The sequence shown here is derived from an EMBL/GenBank/DDBJ whole genome shotgun (WGS) entry which is preliminary data.</text>
</comment>